<comment type="caution">
    <text evidence="4">The sequence shown here is derived from an EMBL/GenBank/DDBJ whole genome shotgun (WGS) entry which is preliminary data.</text>
</comment>
<dbReference type="GO" id="GO:0033539">
    <property type="term" value="P:fatty acid beta-oxidation using acyl-CoA dehydrogenase"/>
    <property type="evidence" value="ECO:0007669"/>
    <property type="project" value="TreeGrafter"/>
</dbReference>
<dbReference type="GO" id="GO:0005737">
    <property type="term" value="C:cytoplasm"/>
    <property type="evidence" value="ECO:0007669"/>
    <property type="project" value="TreeGrafter"/>
</dbReference>
<evidence type="ECO:0000256" key="1">
    <source>
        <dbReference type="ARBA" id="ARBA00022630"/>
    </source>
</evidence>
<accession>A0A085WP88</accession>
<keyword evidence="5" id="KW-1185">Reference proteome</keyword>
<gene>
    <name evidence="4" type="ORF">DB31_6476</name>
</gene>
<dbReference type="PANTHER" id="PTHR48083:SF2">
    <property type="entry name" value="MEDIUM-CHAIN SPECIFIC ACYL-COA DEHYDROGENASE, MITOCHONDRIAL"/>
    <property type="match status" value="1"/>
</dbReference>
<evidence type="ECO:0000313" key="5">
    <source>
        <dbReference type="Proteomes" id="UP000028725"/>
    </source>
</evidence>
<name>A0A085WP88_9BACT</name>
<dbReference type="InterPro" id="IPR050741">
    <property type="entry name" value="Acyl-CoA_dehydrogenase"/>
</dbReference>
<dbReference type="STRING" id="394096.DB31_6476"/>
<dbReference type="Pfam" id="PF00441">
    <property type="entry name" value="Acyl-CoA_dh_1"/>
    <property type="match status" value="1"/>
</dbReference>
<keyword evidence="1" id="KW-0285">Flavoprotein</keyword>
<feature type="domain" description="Acyl-CoA dehydrogenase/oxidase C-terminal" evidence="3">
    <location>
        <begin position="212"/>
        <end position="327"/>
    </location>
</feature>
<keyword evidence="2" id="KW-0560">Oxidoreductase</keyword>
<evidence type="ECO:0000313" key="4">
    <source>
        <dbReference type="EMBL" id="KFE69501.1"/>
    </source>
</evidence>
<reference evidence="4 5" key="1">
    <citation type="submission" date="2014-04" db="EMBL/GenBank/DDBJ databases">
        <title>Genome assembly of Hyalangium minutum DSM 14724.</title>
        <authorList>
            <person name="Sharma G."/>
            <person name="Subramanian S."/>
        </authorList>
    </citation>
    <scope>NUCLEOTIDE SEQUENCE [LARGE SCALE GENOMIC DNA]</scope>
    <source>
        <strain evidence="4 5">DSM 14724</strain>
    </source>
</reference>
<protein>
    <submittedName>
        <fullName evidence="4">Isovaleryl-CoA dehydrogenase</fullName>
    </submittedName>
</protein>
<dbReference type="Proteomes" id="UP000028725">
    <property type="component" value="Unassembled WGS sequence"/>
</dbReference>
<evidence type="ECO:0000256" key="2">
    <source>
        <dbReference type="ARBA" id="ARBA00023002"/>
    </source>
</evidence>
<proteinExistence type="predicted"/>
<dbReference type="SUPFAM" id="SSF47203">
    <property type="entry name" value="Acyl-CoA dehydrogenase C-terminal domain-like"/>
    <property type="match status" value="1"/>
</dbReference>
<dbReference type="OrthoDB" id="9061333at2"/>
<organism evidence="4 5">
    <name type="scientific">Hyalangium minutum</name>
    <dbReference type="NCBI Taxonomy" id="394096"/>
    <lineage>
        <taxon>Bacteria</taxon>
        <taxon>Pseudomonadati</taxon>
        <taxon>Myxococcota</taxon>
        <taxon>Myxococcia</taxon>
        <taxon>Myxococcales</taxon>
        <taxon>Cystobacterineae</taxon>
        <taxon>Archangiaceae</taxon>
        <taxon>Hyalangium</taxon>
    </lineage>
</organism>
<sequence>MNPQETFSAPVDFGRAPVAEPFMSAAGAIATANRSLSGMDRRQLSQAVERVRGLELASVLPELESRDDGPVLLFHMAELLGHAHLLSAWQGLSIIPARVAELPPSVEIAAIPDASAARWVAWLPVVDPASPPSVALGGPSGVLPLGPSGKEGPVPGLTGSRTNGLLGFPLGEVLTWTLQPGLTGGDVGMQPLAPSAWGTYVRAQLALLSGLLTGATRRLVEEAYAYAKTRQAAGKPIIQHQAVALRLADLALNHEALALYLTASVERCQPPGMKGGLEELSVGHISDLSFRIARDAVQTAAGHGYVEGLPFRRLFEQVRTLTVMIGAMKAASALSVSTS</sequence>
<dbReference type="Gene3D" id="1.20.140.10">
    <property type="entry name" value="Butyryl-CoA Dehydrogenase, subunit A, domain 3"/>
    <property type="match status" value="1"/>
</dbReference>
<dbReference type="GO" id="GO:0003995">
    <property type="term" value="F:acyl-CoA dehydrogenase activity"/>
    <property type="evidence" value="ECO:0007669"/>
    <property type="project" value="TreeGrafter"/>
</dbReference>
<evidence type="ECO:0000259" key="3">
    <source>
        <dbReference type="Pfam" id="PF00441"/>
    </source>
</evidence>
<dbReference type="RefSeq" id="WP_044186749.1">
    <property type="nucleotide sequence ID" value="NZ_JMCB01000004.1"/>
</dbReference>
<dbReference type="EMBL" id="JMCB01000004">
    <property type="protein sequence ID" value="KFE69501.1"/>
    <property type="molecule type" value="Genomic_DNA"/>
</dbReference>
<dbReference type="InterPro" id="IPR036250">
    <property type="entry name" value="AcylCo_DH-like_C"/>
</dbReference>
<dbReference type="PANTHER" id="PTHR48083">
    <property type="entry name" value="MEDIUM-CHAIN SPECIFIC ACYL-COA DEHYDROGENASE, MITOCHONDRIAL-RELATED"/>
    <property type="match status" value="1"/>
</dbReference>
<dbReference type="InterPro" id="IPR009075">
    <property type="entry name" value="AcylCo_DH/oxidase_C"/>
</dbReference>
<dbReference type="AlphaFoldDB" id="A0A085WP88"/>